<keyword evidence="7" id="KW-0256">Endoplasmic reticulum</keyword>
<dbReference type="GO" id="GO:0052925">
    <property type="term" value="F:dol-P-Man:Man(5)GlcNAc(2)-PP-Dol alpha-1,3-mannosyltransferase activity"/>
    <property type="evidence" value="ECO:0007669"/>
    <property type="project" value="UniProtKB-EC"/>
</dbReference>
<keyword evidence="9 11" id="KW-0472">Membrane</keyword>
<reference evidence="12" key="1">
    <citation type="submission" date="2014-05" db="EMBL/GenBank/DDBJ databases">
        <authorList>
            <person name="Chronopoulou M."/>
        </authorList>
    </citation>
    <scope>NUCLEOTIDE SEQUENCE</scope>
    <source>
        <tissue evidence="12">Whole organism</tissue>
    </source>
</reference>
<evidence type="ECO:0000256" key="1">
    <source>
        <dbReference type="ARBA" id="ARBA00004477"/>
    </source>
</evidence>
<feature type="transmembrane region" description="Helical" evidence="11">
    <location>
        <begin position="113"/>
        <end position="131"/>
    </location>
</feature>
<evidence type="ECO:0000313" key="12">
    <source>
        <dbReference type="EMBL" id="CDW24941.1"/>
    </source>
</evidence>
<evidence type="ECO:0000256" key="8">
    <source>
        <dbReference type="ARBA" id="ARBA00022989"/>
    </source>
</evidence>
<evidence type="ECO:0000256" key="10">
    <source>
        <dbReference type="ARBA" id="ARBA00049506"/>
    </source>
</evidence>
<comment type="pathway">
    <text evidence="2">Protein modification; protein glycosylation.</text>
</comment>
<evidence type="ECO:0000256" key="3">
    <source>
        <dbReference type="ARBA" id="ARBA00011964"/>
    </source>
</evidence>
<dbReference type="InterPro" id="IPR007873">
    <property type="entry name" value="Glycosyltransferase_ALG3"/>
</dbReference>
<protein>
    <recommendedName>
        <fullName evidence="3">dolichyl-P-Man:Man5GlcNAc2-PP-dolichol alpha-1,3-mannosyltransferase</fullName>
        <ecNumber evidence="3">2.4.1.258</ecNumber>
    </recommendedName>
</protein>
<sequence>MPRVNKKTSWSLKSLFSLLQNLVYNPDYCVYVAVALLPLELVLNVFIVERVPYTEIDWIAYMQESEGFLSGERNYTLIKGDTGPCVYPAGFLYLFSLLRSLTMGGKSIKTAQYMFIAAYIGLLATVFRLLVRSRKVPPYILCLMSLTSYRIHSIFVLRLFNDPLAMLLLYISINLFVSEQWSLGSLFFSLAVSIKMNILLFAPALLVAYIAILGPHGAFSQLLICATVQIAIAFPFITTFPVEYIRGSFDLGRIFMHKWTVNYRFLSEELFVSKSFHMGLLVLHLLFIALFTPYWWRLLSTYSDLSHNLRGIKDQLFLLPLFTCNFIGLIFARSLHYQFYVWYYHQLHYLCWCTNYPVKVKLLILGLIELCWNTYPSTDWSSFCLHSVHLVLLVGVFNYTKKACESAKNIRLVKTQ</sequence>
<evidence type="ECO:0000256" key="6">
    <source>
        <dbReference type="ARBA" id="ARBA00022692"/>
    </source>
</evidence>
<dbReference type="GO" id="GO:0005789">
    <property type="term" value="C:endoplasmic reticulum membrane"/>
    <property type="evidence" value="ECO:0007669"/>
    <property type="project" value="UniProtKB-SubCell"/>
</dbReference>
<dbReference type="EC" id="2.4.1.258" evidence="3"/>
<dbReference type="PANTHER" id="PTHR12646:SF0">
    <property type="entry name" value="DOL-P-MAN:MAN(5)GLCNAC(2)-PP-DOL ALPHA-1,3-MANNOSYLTRANSFERASE"/>
    <property type="match status" value="1"/>
</dbReference>
<feature type="transmembrane region" description="Helical" evidence="11">
    <location>
        <begin position="316"/>
        <end position="335"/>
    </location>
</feature>
<accession>A0A0K2THG3</accession>
<keyword evidence="4" id="KW-0328">Glycosyltransferase</keyword>
<feature type="transmembrane region" description="Helical" evidence="11">
    <location>
        <begin position="151"/>
        <end position="173"/>
    </location>
</feature>
<dbReference type="PANTHER" id="PTHR12646">
    <property type="entry name" value="NOT56 - RELATED"/>
    <property type="match status" value="1"/>
</dbReference>
<dbReference type="Pfam" id="PF05208">
    <property type="entry name" value="ALG3"/>
    <property type="match status" value="1"/>
</dbReference>
<feature type="transmembrane region" description="Helical" evidence="11">
    <location>
        <begin position="218"/>
        <end position="237"/>
    </location>
</feature>
<comment type="catalytic activity">
    <reaction evidence="10">
        <text>an alpha-D-Man-(1-&gt;2)-alpha-D-Man-(1-&gt;2)-alpha-D-Man-(1-&gt;3)-[alpha-D-Man-(1-&gt;6)]-beta-D-Man-(1-&gt;4)-beta-D-GlcNAc-(1-&gt;4)-alpha-D-GlcNAc-diphospho-di-trans,poly-cis-dolichol + a di-trans,poly-cis-dolichyl beta-D-mannosyl phosphate = an alpha-D-Man-(1-&gt;2)-alpha-D-Man-(1-&gt;2)-alpha-D-Man-(1-&gt;3)-[alpha-D-Man-(1-&gt;3)-alpha-D-Man-(1-&gt;6)]-beta-D-Man-(1-&gt;4)-beta-D-GlcNAc-(1-&gt;4)-alpha-D-GlcNAc-diphospho-di-trans,poly-cis-dolichol + a di-trans,poly-cis-dolichyl phosphate + H(+)</text>
        <dbReference type="Rhea" id="RHEA:29527"/>
        <dbReference type="Rhea" id="RHEA-COMP:19498"/>
        <dbReference type="Rhea" id="RHEA-COMP:19501"/>
        <dbReference type="Rhea" id="RHEA-COMP:19516"/>
        <dbReference type="Rhea" id="RHEA-COMP:19517"/>
        <dbReference type="ChEBI" id="CHEBI:15378"/>
        <dbReference type="ChEBI" id="CHEBI:57683"/>
        <dbReference type="ChEBI" id="CHEBI:58211"/>
        <dbReference type="ChEBI" id="CHEBI:132515"/>
        <dbReference type="ChEBI" id="CHEBI:132516"/>
        <dbReference type="EC" id="2.4.1.258"/>
    </reaction>
    <physiologicalReaction direction="left-to-right" evidence="10">
        <dbReference type="Rhea" id="RHEA:29528"/>
    </physiologicalReaction>
</comment>
<dbReference type="OrthoDB" id="20028at2759"/>
<keyword evidence="5" id="KW-0808">Transferase</keyword>
<evidence type="ECO:0000256" key="9">
    <source>
        <dbReference type="ARBA" id="ARBA00023136"/>
    </source>
</evidence>
<feature type="transmembrane region" description="Helical" evidence="11">
    <location>
        <begin position="185"/>
        <end position="212"/>
    </location>
</feature>
<evidence type="ECO:0000256" key="2">
    <source>
        <dbReference type="ARBA" id="ARBA00004922"/>
    </source>
</evidence>
<dbReference type="EMBL" id="HACA01007580">
    <property type="protein sequence ID" value="CDW24941.1"/>
    <property type="molecule type" value="Transcribed_RNA"/>
</dbReference>
<keyword evidence="6 11" id="KW-0812">Transmembrane</keyword>
<evidence type="ECO:0000256" key="4">
    <source>
        <dbReference type="ARBA" id="ARBA00022676"/>
    </source>
</evidence>
<dbReference type="AlphaFoldDB" id="A0A0K2THG3"/>
<name>A0A0K2THG3_LEPSM</name>
<feature type="transmembrane region" description="Helical" evidence="11">
    <location>
        <begin position="380"/>
        <end position="399"/>
    </location>
</feature>
<evidence type="ECO:0000256" key="7">
    <source>
        <dbReference type="ARBA" id="ARBA00022824"/>
    </source>
</evidence>
<feature type="transmembrane region" description="Helical" evidence="11">
    <location>
        <begin position="276"/>
        <end position="296"/>
    </location>
</feature>
<keyword evidence="8 11" id="KW-1133">Transmembrane helix</keyword>
<proteinExistence type="predicted"/>
<evidence type="ECO:0000256" key="5">
    <source>
        <dbReference type="ARBA" id="ARBA00022679"/>
    </source>
</evidence>
<evidence type="ECO:0000256" key="11">
    <source>
        <dbReference type="SAM" id="Phobius"/>
    </source>
</evidence>
<feature type="transmembrane region" description="Helical" evidence="11">
    <location>
        <begin position="85"/>
        <end position="101"/>
    </location>
</feature>
<organism evidence="12">
    <name type="scientific">Lepeophtheirus salmonis</name>
    <name type="common">Salmon louse</name>
    <name type="synonym">Caligus salmonis</name>
    <dbReference type="NCBI Taxonomy" id="72036"/>
    <lineage>
        <taxon>Eukaryota</taxon>
        <taxon>Metazoa</taxon>
        <taxon>Ecdysozoa</taxon>
        <taxon>Arthropoda</taxon>
        <taxon>Crustacea</taxon>
        <taxon>Multicrustacea</taxon>
        <taxon>Hexanauplia</taxon>
        <taxon>Copepoda</taxon>
        <taxon>Siphonostomatoida</taxon>
        <taxon>Caligidae</taxon>
        <taxon>Lepeophtheirus</taxon>
    </lineage>
</organism>
<comment type="subcellular location">
    <subcellularLocation>
        <location evidence="1">Endoplasmic reticulum membrane</location>
        <topology evidence="1">Multi-pass membrane protein</topology>
    </subcellularLocation>
</comment>